<dbReference type="Proteomes" id="UP000249464">
    <property type="component" value="Unassembled WGS sequence"/>
</dbReference>
<name>A0A2X0NZZ9_9BASI</name>
<feature type="compositionally biased region" description="Polar residues" evidence="1">
    <location>
        <begin position="95"/>
        <end position="112"/>
    </location>
</feature>
<organism evidence="2 3">
    <name type="scientific">Microbotryum silenes-dioicae</name>
    <dbReference type="NCBI Taxonomy" id="796604"/>
    <lineage>
        <taxon>Eukaryota</taxon>
        <taxon>Fungi</taxon>
        <taxon>Dikarya</taxon>
        <taxon>Basidiomycota</taxon>
        <taxon>Pucciniomycotina</taxon>
        <taxon>Microbotryomycetes</taxon>
        <taxon>Microbotryales</taxon>
        <taxon>Microbotryaceae</taxon>
        <taxon>Microbotryum</taxon>
    </lineage>
</organism>
<evidence type="ECO:0000256" key="1">
    <source>
        <dbReference type="SAM" id="MobiDB-lite"/>
    </source>
</evidence>
<feature type="compositionally biased region" description="Polar residues" evidence="1">
    <location>
        <begin position="62"/>
        <end position="88"/>
    </location>
</feature>
<feature type="compositionally biased region" description="Low complexity" evidence="1">
    <location>
        <begin position="560"/>
        <end position="589"/>
    </location>
</feature>
<keyword evidence="3" id="KW-1185">Reference proteome</keyword>
<protein>
    <submittedName>
        <fullName evidence="2">BQ5605_C001g00361 protein</fullName>
    </submittedName>
</protein>
<dbReference type="AlphaFoldDB" id="A0A2X0NZZ9"/>
<evidence type="ECO:0000313" key="2">
    <source>
        <dbReference type="EMBL" id="SGY45937.1"/>
    </source>
</evidence>
<feature type="region of interest" description="Disordered" evidence="1">
    <location>
        <begin position="535"/>
        <end position="589"/>
    </location>
</feature>
<dbReference type="EMBL" id="FQNC01000043">
    <property type="protein sequence ID" value="SGY45937.1"/>
    <property type="molecule type" value="Genomic_DNA"/>
</dbReference>
<sequence>MARGLAQHGGWCGLQHVHLSPGLTTFCSLPLSVVYLDSKPSDHTICCLSCLLPVTHASVQSTSSPEMGSVLSSSATVQTQQHHISASSIAEDGRSTTLASRPTTSNSSNSMSHRIEEVQDEIRALHDAVRALPSTSRLSSSQKETHVLYNLQRRLEKMQYCLRHGVRDDDLDSYTPPATRSNDRKDWNDFKTSRFFRCLLEKNGLEGKCSVCLPDSSQNRLLSITRRYSDRQIHHSDPYKVPKDFSALQAIGSRYWEQVKNSPELWEQWKEARASEARDRKETARPLKRWRIDSATISKLRRRYENAMNELVREDSALRFRLLRGQYAEGYGFDALVIVSSNKLENKNDRFIVSPLGGAAFMRRQGWDSDQQKDILVNFTDCANGTRFNQEQNEQYKMRANHGDVDKASQRVLCAWYSIIIDDHYSEQPFHGSAPTFCSLVLNICGRADQALRRRHQRNRSTQPYVLSKLTSYNQATLAKDPIALIVEFENGLQERDFRSPTNGKKPTVADLRRIIPLMRQGGLTFSLQEEIGQGSFDRTRAEGTVTTGQLKTEPEDQVSGSDSASASDLGSDSNSNSDSDADLGAATS</sequence>
<proteinExistence type="predicted"/>
<gene>
    <name evidence="2" type="primary">BQ5605_C001g00361</name>
    <name evidence="2" type="ORF">BQ5605_C001G00361</name>
</gene>
<evidence type="ECO:0000313" key="3">
    <source>
        <dbReference type="Proteomes" id="UP000249464"/>
    </source>
</evidence>
<reference evidence="2 3" key="1">
    <citation type="submission" date="2016-11" db="EMBL/GenBank/DDBJ databases">
        <authorList>
            <person name="Jaros S."/>
            <person name="Januszkiewicz K."/>
            <person name="Wedrychowicz H."/>
        </authorList>
    </citation>
    <scope>NUCLEOTIDE SEQUENCE [LARGE SCALE GENOMIC DNA]</scope>
</reference>
<accession>A0A2X0NZZ9</accession>
<feature type="region of interest" description="Disordered" evidence="1">
    <location>
        <begin position="62"/>
        <end position="114"/>
    </location>
</feature>